<dbReference type="AlphaFoldDB" id="A0A6S8SE71"/>
<organism evidence="1">
    <name type="scientific">Pelagomonas calceolata</name>
    <dbReference type="NCBI Taxonomy" id="35677"/>
    <lineage>
        <taxon>Eukaryota</taxon>
        <taxon>Sar</taxon>
        <taxon>Stramenopiles</taxon>
        <taxon>Ochrophyta</taxon>
        <taxon>Pelagophyceae</taxon>
        <taxon>Pelagomonadales</taxon>
        <taxon>Pelagomonadaceae</taxon>
        <taxon>Pelagomonas</taxon>
    </lineage>
</organism>
<reference evidence="1" key="1">
    <citation type="submission" date="2021-01" db="EMBL/GenBank/DDBJ databases">
        <authorList>
            <person name="Corre E."/>
            <person name="Pelletier E."/>
            <person name="Niang G."/>
            <person name="Scheremetjew M."/>
            <person name="Finn R."/>
            <person name="Kale V."/>
            <person name="Holt S."/>
            <person name="Cochrane G."/>
            <person name="Meng A."/>
            <person name="Brown T."/>
            <person name="Cohen L."/>
        </authorList>
    </citation>
    <scope>NUCLEOTIDE SEQUENCE</scope>
    <source>
        <strain evidence="1">CCMP1756</strain>
    </source>
</reference>
<dbReference type="EMBL" id="HBIW01006152">
    <property type="protein sequence ID" value="CAE0689668.1"/>
    <property type="molecule type" value="Transcribed_RNA"/>
</dbReference>
<evidence type="ECO:0000313" key="3">
    <source>
        <dbReference type="EMBL" id="CAE0689663.1"/>
    </source>
</evidence>
<dbReference type="EMBL" id="HBIW01006141">
    <property type="protein sequence ID" value="CAE0689657.1"/>
    <property type="molecule type" value="Transcribed_RNA"/>
</dbReference>
<protein>
    <submittedName>
        <fullName evidence="1">Uncharacterized protein</fullName>
    </submittedName>
</protein>
<dbReference type="Gene3D" id="3.40.50.300">
    <property type="entry name" value="P-loop containing nucleotide triphosphate hydrolases"/>
    <property type="match status" value="1"/>
</dbReference>
<gene>
    <name evidence="1" type="ORF">PCAL00307_LOCUS5092</name>
    <name evidence="2" type="ORF">PCAL00307_LOCUS5096</name>
    <name evidence="3" type="ORF">PCAL00307_LOCUS5098</name>
    <name evidence="4" type="ORF">PCAL00307_LOCUS5103</name>
</gene>
<proteinExistence type="predicted"/>
<evidence type="ECO:0000313" key="2">
    <source>
        <dbReference type="EMBL" id="CAE0689661.1"/>
    </source>
</evidence>
<accession>A0A6S8SE71</accession>
<evidence type="ECO:0000313" key="4">
    <source>
        <dbReference type="EMBL" id="CAE0689668.1"/>
    </source>
</evidence>
<dbReference type="InterPro" id="IPR027417">
    <property type="entry name" value="P-loop_NTPase"/>
</dbReference>
<sequence length="159" mass="18572">MRTLNIAQWAEEKGNFMLEHFLQLVPEDWYQMSTNYYVPWRQRDRETRINPIENRRVREGPANVADLRFVEEHLEEWFAVIGITERFEESMMLFAFALAGKSIPKNMAAVHTHNQNTSASGVDASKIERLNAAVTLDTSLYRTAFSLFEKQLAQLKKYV</sequence>
<evidence type="ECO:0000313" key="1">
    <source>
        <dbReference type="EMBL" id="CAE0689657.1"/>
    </source>
</evidence>
<dbReference type="EMBL" id="HBIW01006147">
    <property type="protein sequence ID" value="CAE0689663.1"/>
    <property type="molecule type" value="Transcribed_RNA"/>
</dbReference>
<name>A0A6S8SE71_9STRA</name>
<dbReference type="EMBL" id="HBIW01006145">
    <property type="protein sequence ID" value="CAE0689661.1"/>
    <property type="molecule type" value="Transcribed_RNA"/>
</dbReference>